<evidence type="ECO:0000256" key="4">
    <source>
        <dbReference type="ARBA" id="ARBA00022692"/>
    </source>
</evidence>
<dbReference type="PANTHER" id="PTHR43744">
    <property type="entry name" value="ABC TRANSPORTER PERMEASE PROTEIN MG189-RELATED-RELATED"/>
    <property type="match status" value="1"/>
</dbReference>
<dbReference type="Proteomes" id="UP000095651">
    <property type="component" value="Unassembled WGS sequence"/>
</dbReference>
<dbReference type="InterPro" id="IPR035906">
    <property type="entry name" value="MetI-like_sf"/>
</dbReference>
<feature type="transmembrane region" description="Helical" evidence="7">
    <location>
        <begin position="143"/>
        <end position="163"/>
    </location>
</feature>
<dbReference type="EMBL" id="CYZE01000006">
    <property type="protein sequence ID" value="CUO40721.1"/>
    <property type="molecule type" value="Genomic_DNA"/>
</dbReference>
<evidence type="ECO:0000259" key="8">
    <source>
        <dbReference type="PROSITE" id="PS50928"/>
    </source>
</evidence>
<feature type="transmembrane region" description="Helical" evidence="7">
    <location>
        <begin position="241"/>
        <end position="263"/>
    </location>
</feature>
<dbReference type="Gene3D" id="1.10.3720.10">
    <property type="entry name" value="MetI-like"/>
    <property type="match status" value="1"/>
</dbReference>
<dbReference type="PROSITE" id="PS50928">
    <property type="entry name" value="ABC_TM1"/>
    <property type="match status" value="1"/>
</dbReference>
<comment type="similarity">
    <text evidence="7">Belongs to the binding-protein-dependent transport system permease family.</text>
</comment>
<dbReference type="SUPFAM" id="SSF161098">
    <property type="entry name" value="MetI-like"/>
    <property type="match status" value="1"/>
</dbReference>
<feature type="transmembrane region" description="Helical" evidence="7">
    <location>
        <begin position="197"/>
        <end position="221"/>
    </location>
</feature>
<keyword evidence="3" id="KW-1003">Cell membrane</keyword>
<dbReference type="PANTHER" id="PTHR43744:SF12">
    <property type="entry name" value="ABC TRANSPORTER PERMEASE PROTEIN MG189-RELATED"/>
    <property type="match status" value="1"/>
</dbReference>
<evidence type="ECO:0000256" key="1">
    <source>
        <dbReference type="ARBA" id="ARBA00004651"/>
    </source>
</evidence>
<feature type="transmembrane region" description="Helical" evidence="7">
    <location>
        <begin position="12"/>
        <end position="32"/>
    </location>
</feature>
<keyword evidence="5 7" id="KW-1133">Transmembrane helix</keyword>
<evidence type="ECO:0000256" key="2">
    <source>
        <dbReference type="ARBA" id="ARBA00022448"/>
    </source>
</evidence>
<evidence type="ECO:0000313" key="9">
    <source>
        <dbReference type="EMBL" id="CUO40721.1"/>
    </source>
</evidence>
<comment type="subcellular location">
    <subcellularLocation>
        <location evidence="1 7">Cell membrane</location>
        <topology evidence="1 7">Multi-pass membrane protein</topology>
    </subcellularLocation>
</comment>
<feature type="transmembrane region" description="Helical" evidence="7">
    <location>
        <begin position="111"/>
        <end position="131"/>
    </location>
</feature>
<keyword evidence="6 7" id="KW-0472">Membrane</keyword>
<keyword evidence="2 7" id="KW-0813">Transport</keyword>
<evidence type="ECO:0000256" key="7">
    <source>
        <dbReference type="RuleBase" id="RU363032"/>
    </source>
</evidence>
<reference evidence="9 10" key="1">
    <citation type="submission" date="2015-09" db="EMBL/GenBank/DDBJ databases">
        <authorList>
            <consortium name="Pathogen Informatics"/>
        </authorList>
    </citation>
    <scope>NUCLEOTIDE SEQUENCE [LARGE SCALE GENOMIC DNA]</scope>
    <source>
        <strain evidence="9 10">2789STDY5608850</strain>
    </source>
</reference>
<feature type="domain" description="ABC transmembrane type-1" evidence="8">
    <location>
        <begin position="74"/>
        <end position="263"/>
    </location>
</feature>
<dbReference type="GO" id="GO:0055085">
    <property type="term" value="P:transmembrane transport"/>
    <property type="evidence" value="ECO:0007669"/>
    <property type="project" value="InterPro"/>
</dbReference>
<proteinExistence type="inferred from homology"/>
<organism evidence="9 10">
    <name type="scientific">Hungatella hathewayi</name>
    <dbReference type="NCBI Taxonomy" id="154046"/>
    <lineage>
        <taxon>Bacteria</taxon>
        <taxon>Bacillati</taxon>
        <taxon>Bacillota</taxon>
        <taxon>Clostridia</taxon>
        <taxon>Lachnospirales</taxon>
        <taxon>Lachnospiraceae</taxon>
        <taxon>Hungatella</taxon>
    </lineage>
</organism>
<evidence type="ECO:0000256" key="3">
    <source>
        <dbReference type="ARBA" id="ARBA00022475"/>
    </source>
</evidence>
<gene>
    <name evidence="9" type="primary">ycjP_45</name>
    <name evidence="9" type="ORF">ERS852407_02714</name>
</gene>
<feature type="transmembrane region" description="Helical" evidence="7">
    <location>
        <begin position="78"/>
        <end position="99"/>
    </location>
</feature>
<dbReference type="Pfam" id="PF00528">
    <property type="entry name" value="BPD_transp_1"/>
    <property type="match status" value="1"/>
</dbReference>
<sequence length="279" mass="31824">MNKSTAERITGKVLSYLVFFCFAAVTILPFLWMTSTAFKFEQDVFRFPIEWVPSSIRWKNFQDVFTKIPYLNYYWNSIRLSVIITVLTLLTSSLAAYSFAKLRYRGRDQLFLLYLATLMVPWQVIMIPQFMVISKLKLADTHLSLILTQSFTPFGVFLLRQAFMGISEEYSQAAKIDGCTHLEICFRIILPMVKPGLSALTIFTFMGCWNDYLAPLIFLTSNNKRTLQLGLKYFQAEHSTSFALLMAGTLMALIPVLIVYVMAQKQIIKGMANAGGIKG</sequence>
<dbReference type="AlphaFoldDB" id="A0A174ET74"/>
<evidence type="ECO:0000256" key="5">
    <source>
        <dbReference type="ARBA" id="ARBA00022989"/>
    </source>
</evidence>
<evidence type="ECO:0000313" key="10">
    <source>
        <dbReference type="Proteomes" id="UP000095651"/>
    </source>
</evidence>
<name>A0A174ET74_9FIRM</name>
<dbReference type="GO" id="GO:0005886">
    <property type="term" value="C:plasma membrane"/>
    <property type="evidence" value="ECO:0007669"/>
    <property type="project" value="UniProtKB-SubCell"/>
</dbReference>
<accession>A0A174ET74</accession>
<evidence type="ECO:0000256" key="6">
    <source>
        <dbReference type="ARBA" id="ARBA00023136"/>
    </source>
</evidence>
<dbReference type="RefSeq" id="WP_055655834.1">
    <property type="nucleotide sequence ID" value="NZ_CABIXC010000006.1"/>
</dbReference>
<protein>
    <submittedName>
        <fullName evidence="9">ABC transporter membrane spanning protein</fullName>
    </submittedName>
</protein>
<dbReference type="CDD" id="cd06261">
    <property type="entry name" value="TM_PBP2"/>
    <property type="match status" value="1"/>
</dbReference>
<keyword evidence="4 7" id="KW-0812">Transmembrane</keyword>
<dbReference type="InterPro" id="IPR000515">
    <property type="entry name" value="MetI-like"/>
</dbReference>